<proteinExistence type="predicted"/>
<keyword evidence="3" id="KW-1185">Reference proteome</keyword>
<evidence type="ECO:0000256" key="1">
    <source>
        <dbReference type="SAM" id="Phobius"/>
    </source>
</evidence>
<name>A0ABX8N639_9PSED</name>
<feature type="transmembrane region" description="Helical" evidence="1">
    <location>
        <begin position="101"/>
        <end position="119"/>
    </location>
</feature>
<gene>
    <name evidence="2" type="ORF">KSS94_01465</name>
</gene>
<feature type="transmembrane region" description="Helical" evidence="1">
    <location>
        <begin position="49"/>
        <end position="68"/>
    </location>
</feature>
<sequence>MMKPGEFQGFMRQYFPTFLLGFFICVVAAALSLVLWVDEHWFNHPDNPLYTLIFSAALIVPLCIGHFAMIRGHAWAMWVVLPVPGVSLLLALSLFGSGLPAVLLAIVVALALLALLVFNSARHREMRRRLVELRRQR</sequence>
<reference evidence="2" key="1">
    <citation type="journal article" date="2021" name="Microorganisms">
        <title>The Ever-Expanding Pseudomonas Genus: Description of 43 New Species and Partition of the Pseudomonas putida Group.</title>
        <authorList>
            <person name="Girard L."/>
            <person name="Lood C."/>
            <person name="Hofte M."/>
            <person name="Vandamme P."/>
            <person name="Rokni-Zadeh H."/>
            <person name="van Noort V."/>
            <person name="Lavigne R."/>
            <person name="De Mot R."/>
        </authorList>
    </citation>
    <scope>NUCLEOTIDE SEQUENCE</scope>
    <source>
        <strain evidence="2">COW40</strain>
    </source>
</reference>
<protein>
    <submittedName>
        <fullName evidence="2">Uncharacterized protein</fullName>
    </submittedName>
</protein>
<keyword evidence="1" id="KW-0812">Transmembrane</keyword>
<dbReference type="EMBL" id="CP077076">
    <property type="protein sequence ID" value="QXH51844.1"/>
    <property type="molecule type" value="Genomic_DNA"/>
</dbReference>
<dbReference type="Proteomes" id="UP001046350">
    <property type="component" value="Chromosome"/>
</dbReference>
<accession>A0ABX8N639</accession>
<keyword evidence="1" id="KW-1133">Transmembrane helix</keyword>
<dbReference type="RefSeq" id="WP_217841344.1">
    <property type="nucleotide sequence ID" value="NZ_CP077076.1"/>
</dbReference>
<feature type="transmembrane region" description="Helical" evidence="1">
    <location>
        <begin position="14"/>
        <end position="37"/>
    </location>
</feature>
<keyword evidence="1" id="KW-0472">Membrane</keyword>
<evidence type="ECO:0000313" key="2">
    <source>
        <dbReference type="EMBL" id="QXH51844.1"/>
    </source>
</evidence>
<evidence type="ECO:0000313" key="3">
    <source>
        <dbReference type="Proteomes" id="UP001046350"/>
    </source>
</evidence>
<feature type="transmembrane region" description="Helical" evidence="1">
    <location>
        <begin position="75"/>
        <end position="95"/>
    </location>
</feature>
<organism evidence="2 3">
    <name type="scientific">Pseudomonas fakonensis</name>
    <dbReference type="NCBI Taxonomy" id="2842355"/>
    <lineage>
        <taxon>Bacteria</taxon>
        <taxon>Pseudomonadati</taxon>
        <taxon>Pseudomonadota</taxon>
        <taxon>Gammaproteobacteria</taxon>
        <taxon>Pseudomonadales</taxon>
        <taxon>Pseudomonadaceae</taxon>
        <taxon>Pseudomonas</taxon>
    </lineage>
</organism>